<reference evidence="1" key="1">
    <citation type="submission" date="2014-11" db="EMBL/GenBank/DDBJ databases">
        <authorList>
            <person name="Amaro Gonzalez C."/>
        </authorList>
    </citation>
    <scope>NUCLEOTIDE SEQUENCE</scope>
</reference>
<evidence type="ECO:0000313" key="1">
    <source>
        <dbReference type="EMBL" id="JAH75172.1"/>
    </source>
</evidence>
<reference evidence="1" key="2">
    <citation type="journal article" date="2015" name="Fish Shellfish Immunol.">
        <title>Early steps in the European eel (Anguilla anguilla)-Vibrio vulnificus interaction in the gills: Role of the RtxA13 toxin.</title>
        <authorList>
            <person name="Callol A."/>
            <person name="Pajuelo D."/>
            <person name="Ebbesson L."/>
            <person name="Teles M."/>
            <person name="MacKenzie S."/>
            <person name="Amaro C."/>
        </authorList>
    </citation>
    <scope>NUCLEOTIDE SEQUENCE</scope>
</reference>
<sequence>MAECLGDIVYRKDKNVSLFDKF</sequence>
<name>A0A0E9VAU2_ANGAN</name>
<dbReference type="AlphaFoldDB" id="A0A0E9VAU2"/>
<organism evidence="1">
    <name type="scientific">Anguilla anguilla</name>
    <name type="common">European freshwater eel</name>
    <name type="synonym">Muraena anguilla</name>
    <dbReference type="NCBI Taxonomy" id="7936"/>
    <lineage>
        <taxon>Eukaryota</taxon>
        <taxon>Metazoa</taxon>
        <taxon>Chordata</taxon>
        <taxon>Craniata</taxon>
        <taxon>Vertebrata</taxon>
        <taxon>Euteleostomi</taxon>
        <taxon>Actinopterygii</taxon>
        <taxon>Neopterygii</taxon>
        <taxon>Teleostei</taxon>
        <taxon>Anguilliformes</taxon>
        <taxon>Anguillidae</taxon>
        <taxon>Anguilla</taxon>
    </lineage>
</organism>
<protein>
    <submittedName>
        <fullName evidence="1">Uncharacterized protein</fullName>
    </submittedName>
</protein>
<dbReference type="EMBL" id="GBXM01033405">
    <property type="protein sequence ID" value="JAH75172.1"/>
    <property type="molecule type" value="Transcribed_RNA"/>
</dbReference>
<proteinExistence type="predicted"/>
<accession>A0A0E9VAU2</accession>